<dbReference type="Pfam" id="PF26174">
    <property type="entry name" value="LEA-2_1"/>
    <property type="match status" value="1"/>
</dbReference>
<feature type="domain" description="Tag1-like fourth Ig-like" evidence="4">
    <location>
        <begin position="594"/>
        <end position="706"/>
    </location>
</feature>
<feature type="region of interest" description="Disordered" evidence="1">
    <location>
        <begin position="1"/>
        <end position="54"/>
    </location>
</feature>
<keyword evidence="7" id="KW-1185">Reference proteome</keyword>
<dbReference type="InterPro" id="IPR059065">
    <property type="entry name" value="Ig_Tag1-like_4th"/>
</dbReference>
<dbReference type="PANTHER" id="PTHR35895:SF3">
    <property type="entry name" value="PRE-RRNA PROCESSING PROTEIN"/>
    <property type="match status" value="1"/>
</dbReference>
<dbReference type="AlphaFoldDB" id="A0AAV9H3N0"/>
<evidence type="ECO:0000259" key="3">
    <source>
        <dbReference type="Pfam" id="PF22786"/>
    </source>
</evidence>
<sequence>MSDSERSPLASTPSGRTSPKHISRRASQDSESLESTPLLSSDATPRYDGDSTRSADIASIPDVAPIKSTKTGSWRWPSIIAMIILAIFASAIIVVAFFVPAAVEEYAKQAIVIEPTNLALESITADGLRARIQANFRLDSQRVENKHVRRVGQVTTWLVGELGTAETKVNVYLPEYNDMLLGTAGLPPLSVNIMDGRNNAVDFVADLIPGNAEGIRSVANDFLDGKVDVLRLRGKTQIQLKAAGFIPLGTHSISESLSLEAAKLPQLPAYNITKVNFREEPIPGQDEKVMAAEVSISAFNEHPISVDIPELGFEVLVPGCRPYDPQILVSRAVTNPVAVRPKADVVVTAHGRVRELPESLTRLCPGTTSSPLDNFFKKYMGGEDPTVFVRGQKQPVADTPGWVSEILSSITVPVPFPGRSFDNLIRSFSLTDVHFALPDPEADPDDPASNPKVSGTILVTAALPAEMNFSLNVTSVMANATVFYHSKKLGELNLRDKWQPANSTQYPATEGQEASLDIQSRIQDAPLEVTDGDVLTQVISAILFGTDEVVLGITADVDVRIDTIIGQLTVKDVPAEGKIPLKPLSKDLFGTVAPKARNIQVIGTTPESVSLRASVDVTNPTPYSAHIPFISIHLYSNGTLLGEAKAENLDITTGNNTDLLVSATWHPSLSGGEGVVRGRNLISQYLSGYNTSITLKTHRGSIPAQPLIGEALSKLNITVSAPRLSLPGGGSEDDKTHFIRDATFHVFSSTATFTLVSPLEHNTIYIERVNATALYNHTETVGRIEYDLPFAAPPGETLTPRLPVEWSLDSVGYEKLKEALGGKMKLDAKAVVRVRLGQWTETLWYYGRGIGASVRM</sequence>
<evidence type="ECO:0000256" key="2">
    <source>
        <dbReference type="SAM" id="Phobius"/>
    </source>
</evidence>
<feature type="domain" description="Tag1-like fifth Ig-like" evidence="5">
    <location>
        <begin position="732"/>
        <end position="844"/>
    </location>
</feature>
<evidence type="ECO:0000313" key="7">
    <source>
        <dbReference type="Proteomes" id="UP001321760"/>
    </source>
</evidence>
<evidence type="ECO:0000256" key="1">
    <source>
        <dbReference type="SAM" id="MobiDB-lite"/>
    </source>
</evidence>
<dbReference type="InterPro" id="IPR059066">
    <property type="entry name" value="Ig_Tag1-like_5th"/>
</dbReference>
<evidence type="ECO:0000259" key="5">
    <source>
        <dbReference type="Pfam" id="PF26153"/>
    </source>
</evidence>
<feature type="domain" description="Tag1 C-terminal" evidence="3">
    <location>
        <begin position="467"/>
        <end position="581"/>
    </location>
</feature>
<keyword evidence="2" id="KW-0472">Membrane</keyword>
<reference evidence="6" key="2">
    <citation type="submission" date="2023-05" db="EMBL/GenBank/DDBJ databases">
        <authorList>
            <consortium name="Lawrence Berkeley National Laboratory"/>
            <person name="Steindorff A."/>
            <person name="Hensen N."/>
            <person name="Bonometti L."/>
            <person name="Westerberg I."/>
            <person name="Brannstrom I.O."/>
            <person name="Guillou S."/>
            <person name="Cros-Aarteil S."/>
            <person name="Calhoun S."/>
            <person name="Haridas S."/>
            <person name="Kuo A."/>
            <person name="Mondo S."/>
            <person name="Pangilinan J."/>
            <person name="Riley R."/>
            <person name="Labutti K."/>
            <person name="Andreopoulos B."/>
            <person name="Lipzen A."/>
            <person name="Chen C."/>
            <person name="Yanf M."/>
            <person name="Daum C."/>
            <person name="Ng V."/>
            <person name="Clum A."/>
            <person name="Ohm R."/>
            <person name="Martin F."/>
            <person name="Silar P."/>
            <person name="Natvig D."/>
            <person name="Lalanne C."/>
            <person name="Gautier V."/>
            <person name="Ament-Velasquez S.L."/>
            <person name="Kruys A."/>
            <person name="Hutchinson M.I."/>
            <person name="Powell A.J."/>
            <person name="Barry K."/>
            <person name="Miller A.N."/>
            <person name="Grigoriev I.V."/>
            <person name="Debuchy R."/>
            <person name="Gladieux P."/>
            <person name="Thoren M.H."/>
            <person name="Johannesson H."/>
        </authorList>
    </citation>
    <scope>NUCLEOTIDE SEQUENCE</scope>
    <source>
        <strain evidence="6">PSN243</strain>
    </source>
</reference>
<comment type="caution">
    <text evidence="6">The sequence shown here is derived from an EMBL/GenBank/DDBJ whole genome shotgun (WGS) entry which is preliminary data.</text>
</comment>
<name>A0AAV9H3N0_9PEZI</name>
<keyword evidence="2" id="KW-0812">Transmembrane</keyword>
<proteinExistence type="predicted"/>
<accession>A0AAV9H3N0</accession>
<dbReference type="Proteomes" id="UP001321760">
    <property type="component" value="Unassembled WGS sequence"/>
</dbReference>
<feature type="compositionally biased region" description="Polar residues" evidence="1">
    <location>
        <begin position="7"/>
        <end position="17"/>
    </location>
</feature>
<dbReference type="Pfam" id="PF22786">
    <property type="entry name" value="Tag1_C"/>
    <property type="match status" value="1"/>
</dbReference>
<dbReference type="Pfam" id="PF26150">
    <property type="entry name" value="LEA-2_4"/>
    <property type="match status" value="1"/>
</dbReference>
<evidence type="ECO:0000259" key="4">
    <source>
        <dbReference type="Pfam" id="PF26150"/>
    </source>
</evidence>
<feature type="transmembrane region" description="Helical" evidence="2">
    <location>
        <begin position="76"/>
        <end position="99"/>
    </location>
</feature>
<dbReference type="Pfam" id="PF26153">
    <property type="entry name" value="LEA-2L_5"/>
    <property type="match status" value="1"/>
</dbReference>
<dbReference type="SUPFAM" id="SSF117070">
    <property type="entry name" value="LEA14-like"/>
    <property type="match status" value="1"/>
</dbReference>
<dbReference type="GO" id="GO:0000329">
    <property type="term" value="C:fungal-type vacuole membrane"/>
    <property type="evidence" value="ECO:0007669"/>
    <property type="project" value="InterPro"/>
</dbReference>
<evidence type="ECO:0000313" key="6">
    <source>
        <dbReference type="EMBL" id="KAK4455022.1"/>
    </source>
</evidence>
<reference evidence="6" key="1">
    <citation type="journal article" date="2023" name="Mol. Phylogenet. Evol.">
        <title>Genome-scale phylogeny and comparative genomics of the fungal order Sordariales.</title>
        <authorList>
            <person name="Hensen N."/>
            <person name="Bonometti L."/>
            <person name="Westerberg I."/>
            <person name="Brannstrom I.O."/>
            <person name="Guillou S."/>
            <person name="Cros-Aarteil S."/>
            <person name="Calhoun S."/>
            <person name="Haridas S."/>
            <person name="Kuo A."/>
            <person name="Mondo S."/>
            <person name="Pangilinan J."/>
            <person name="Riley R."/>
            <person name="LaButti K."/>
            <person name="Andreopoulos B."/>
            <person name="Lipzen A."/>
            <person name="Chen C."/>
            <person name="Yan M."/>
            <person name="Daum C."/>
            <person name="Ng V."/>
            <person name="Clum A."/>
            <person name="Steindorff A."/>
            <person name="Ohm R.A."/>
            <person name="Martin F."/>
            <person name="Silar P."/>
            <person name="Natvig D.O."/>
            <person name="Lalanne C."/>
            <person name="Gautier V."/>
            <person name="Ament-Velasquez S.L."/>
            <person name="Kruys A."/>
            <person name="Hutchinson M.I."/>
            <person name="Powell A.J."/>
            <person name="Barry K."/>
            <person name="Miller A.N."/>
            <person name="Grigoriev I.V."/>
            <person name="Debuchy R."/>
            <person name="Gladieux P."/>
            <person name="Hiltunen Thoren M."/>
            <person name="Johannesson H."/>
        </authorList>
    </citation>
    <scope>NUCLEOTIDE SEQUENCE</scope>
    <source>
        <strain evidence="6">PSN243</strain>
    </source>
</reference>
<gene>
    <name evidence="6" type="ORF">QBC34DRAFT_288834</name>
</gene>
<evidence type="ECO:0008006" key="8">
    <source>
        <dbReference type="Google" id="ProtNLM"/>
    </source>
</evidence>
<organism evidence="6 7">
    <name type="scientific">Podospora aff. communis PSN243</name>
    <dbReference type="NCBI Taxonomy" id="3040156"/>
    <lineage>
        <taxon>Eukaryota</taxon>
        <taxon>Fungi</taxon>
        <taxon>Dikarya</taxon>
        <taxon>Ascomycota</taxon>
        <taxon>Pezizomycotina</taxon>
        <taxon>Sordariomycetes</taxon>
        <taxon>Sordariomycetidae</taxon>
        <taxon>Sordariales</taxon>
        <taxon>Podosporaceae</taxon>
        <taxon>Podospora</taxon>
    </lineage>
</organism>
<dbReference type="EMBL" id="MU865915">
    <property type="protein sequence ID" value="KAK4455022.1"/>
    <property type="molecule type" value="Genomic_DNA"/>
</dbReference>
<dbReference type="Gene3D" id="2.60.40.1820">
    <property type="match status" value="1"/>
</dbReference>
<protein>
    <recommendedName>
        <fullName evidence="8">Pre-rRNA processing protein</fullName>
    </recommendedName>
</protein>
<dbReference type="PANTHER" id="PTHR35895">
    <property type="entry name" value="CHROMOSOME 16, WHOLE GENOME SHOTGUN SEQUENCE"/>
    <property type="match status" value="1"/>
</dbReference>
<dbReference type="InterPro" id="IPR055011">
    <property type="entry name" value="Tag1_C"/>
</dbReference>
<dbReference type="InterPro" id="IPR046368">
    <property type="entry name" value="Tag1"/>
</dbReference>
<keyword evidence="2" id="KW-1133">Transmembrane helix</keyword>